<feature type="signal peptide" evidence="2">
    <location>
        <begin position="1"/>
        <end position="22"/>
    </location>
</feature>
<keyword evidence="2" id="KW-0732">Signal</keyword>
<gene>
    <name evidence="4" type="ORF">A1Q1_01802</name>
</gene>
<evidence type="ECO:0000313" key="4">
    <source>
        <dbReference type="EMBL" id="EJT49153.1"/>
    </source>
</evidence>
<dbReference type="GO" id="GO:0045333">
    <property type="term" value="P:cellular respiration"/>
    <property type="evidence" value="ECO:0007669"/>
    <property type="project" value="TreeGrafter"/>
</dbReference>
<dbReference type="KEGG" id="tasa:A1Q1_01802"/>
<sequence length="139" mass="15409">MDVSFNIVAARKLFALWGGALTTDCSQQLAKYQQCVFKNQDNDWVSACKKEAKAVTDCADQKVLGLQKLKQQCGNEIKSFRDCVQRNGTEDEDVIRVACMTDMNRLWDCTENFHDTLMDQGSGYGSGSSSSSGSQRKSS</sequence>
<accession>J5QUE4</accession>
<evidence type="ECO:0000259" key="3">
    <source>
        <dbReference type="Pfam" id="PF16860"/>
    </source>
</evidence>
<proteinExistence type="predicted"/>
<organism evidence="4 5">
    <name type="scientific">Trichosporon asahii var. asahii (strain ATCC 90039 / CBS 2479 / JCM 2466 / KCTC 7840 / NBRC 103889/ NCYC 2677 / UAMH 7654)</name>
    <name type="common">Yeast</name>
    <dbReference type="NCBI Taxonomy" id="1186058"/>
    <lineage>
        <taxon>Eukaryota</taxon>
        <taxon>Fungi</taxon>
        <taxon>Dikarya</taxon>
        <taxon>Basidiomycota</taxon>
        <taxon>Agaricomycotina</taxon>
        <taxon>Tremellomycetes</taxon>
        <taxon>Trichosporonales</taxon>
        <taxon>Trichosporonaceae</taxon>
        <taxon>Trichosporon</taxon>
    </lineage>
</organism>
<dbReference type="PROSITE" id="PS51808">
    <property type="entry name" value="CHCH"/>
    <property type="match status" value="1"/>
</dbReference>
<dbReference type="RefSeq" id="XP_014180316.1">
    <property type="nucleotide sequence ID" value="XM_014324841.1"/>
</dbReference>
<reference evidence="4 5" key="1">
    <citation type="journal article" date="2012" name="Eukaryot. Cell">
        <title>Draft genome sequence of CBS 2479, the standard type strain of Trichosporon asahii.</title>
        <authorList>
            <person name="Yang R.Y."/>
            <person name="Li H.T."/>
            <person name="Zhu H."/>
            <person name="Zhou G.P."/>
            <person name="Wang M."/>
            <person name="Wang L."/>
        </authorList>
    </citation>
    <scope>NUCLEOTIDE SEQUENCE [LARGE SCALE GENOMIC DNA]</scope>
    <source>
        <strain evidence="5">ATCC 90039 / CBS 2479 / JCM 2466 / KCTC 7840 / NCYC 2677 / UAMH 7654</strain>
    </source>
</reference>
<dbReference type="HOGENOM" id="CLU_1846508_0_0_1"/>
<dbReference type="GeneID" id="25985316"/>
<dbReference type="Gene3D" id="1.10.287.2900">
    <property type="match status" value="2"/>
</dbReference>
<feature type="domain" description="IMS import disulfide relay-system CHCH-CHCH-like Cx9C" evidence="3">
    <location>
        <begin position="24"/>
        <end position="63"/>
    </location>
</feature>
<dbReference type="Pfam" id="PF16860">
    <property type="entry name" value="CX9C"/>
    <property type="match status" value="1"/>
</dbReference>
<evidence type="ECO:0000256" key="1">
    <source>
        <dbReference type="SAM" id="MobiDB-lite"/>
    </source>
</evidence>
<dbReference type="EMBL" id="ALBS01000178">
    <property type="protein sequence ID" value="EJT49153.1"/>
    <property type="molecule type" value="Genomic_DNA"/>
</dbReference>
<protein>
    <recommendedName>
        <fullName evidence="3">IMS import disulfide relay-system CHCH-CHCH-like Cx9C domain-containing protein</fullName>
    </recommendedName>
</protein>
<dbReference type="AlphaFoldDB" id="J5QUE4"/>
<feature type="compositionally biased region" description="Low complexity" evidence="1">
    <location>
        <begin position="127"/>
        <end position="139"/>
    </location>
</feature>
<dbReference type="Proteomes" id="UP000002748">
    <property type="component" value="Unassembled WGS sequence"/>
</dbReference>
<name>J5QUE4_TRIAS</name>
<feature type="chain" id="PRO_5003785422" description="IMS import disulfide relay-system CHCH-CHCH-like Cx9C domain-containing protein" evidence="2">
    <location>
        <begin position="23"/>
        <end position="139"/>
    </location>
</feature>
<dbReference type="InterPro" id="IPR031731">
    <property type="entry name" value="CX9C"/>
</dbReference>
<dbReference type="GO" id="GO:0005758">
    <property type="term" value="C:mitochondrial intermembrane space"/>
    <property type="evidence" value="ECO:0007669"/>
    <property type="project" value="TreeGrafter"/>
</dbReference>
<feature type="region of interest" description="Disordered" evidence="1">
    <location>
        <begin position="120"/>
        <end position="139"/>
    </location>
</feature>
<dbReference type="PANTHER" id="PTHR47106">
    <property type="entry name" value="COILED-COIL-HELIX-COILED-COIL-HELIX DOMAIN-CONTAINING PROTEIN 5"/>
    <property type="match status" value="1"/>
</dbReference>
<dbReference type="VEuPathDB" id="FungiDB:A1Q1_01802"/>
<dbReference type="OrthoDB" id="2581252at2759"/>
<evidence type="ECO:0000313" key="5">
    <source>
        <dbReference type="Proteomes" id="UP000002748"/>
    </source>
</evidence>
<comment type="caution">
    <text evidence="4">The sequence shown here is derived from an EMBL/GenBank/DDBJ whole genome shotgun (WGS) entry which is preliminary data.</text>
</comment>
<evidence type="ECO:0000256" key="2">
    <source>
        <dbReference type="SAM" id="SignalP"/>
    </source>
</evidence>
<dbReference type="PANTHER" id="PTHR47106:SF1">
    <property type="entry name" value="COILED-COIL-HELIX-COILED-COIL-HELIX DOMAIN-CONTAINING PROTEIN 5"/>
    <property type="match status" value="1"/>
</dbReference>
<dbReference type="InterPro" id="IPR052848">
    <property type="entry name" value="CHCH_domain-containing_protein"/>
</dbReference>